<comment type="caution">
    <text evidence="1">The sequence shown here is derived from an EMBL/GenBank/DDBJ whole genome shotgun (WGS) entry which is preliminary data.</text>
</comment>
<accession>A0A2V3TTW7</accession>
<dbReference type="Proteomes" id="UP000248021">
    <property type="component" value="Unassembled WGS sequence"/>
</dbReference>
<protein>
    <submittedName>
        <fullName evidence="1">Uncharacterized protein</fullName>
    </submittedName>
</protein>
<keyword evidence="2" id="KW-1185">Reference proteome</keyword>
<sequence length="138" mass="15860">MAPEPLSRDDYVASYKTLLRNIIDRNPSGLRLRLAKELSTHKSFISQITNPADATPIPVKHLASLFRLCHFTADEEHLFMTFYQGAHPNRAPKLVSQDEEEVRFKTIKVEVPILADKSKQQALERYVANFARSLRHFV</sequence>
<evidence type="ECO:0000313" key="2">
    <source>
        <dbReference type="Proteomes" id="UP000248021"/>
    </source>
</evidence>
<reference evidence="1 2" key="1">
    <citation type="submission" date="2018-05" db="EMBL/GenBank/DDBJ databases">
        <title>Genomic Encyclopedia of Type Strains, Phase IV (KMG-IV): sequencing the most valuable type-strain genomes for metagenomic binning, comparative biology and taxonomic classification.</title>
        <authorList>
            <person name="Goeker M."/>
        </authorList>
    </citation>
    <scope>NUCLEOTIDE SEQUENCE [LARGE SCALE GENOMIC DNA]</scope>
    <source>
        <strain evidence="1 2">DSM 6462</strain>
    </source>
</reference>
<name>A0A2V3TTW7_9HYPH</name>
<dbReference type="AlphaFoldDB" id="A0A2V3TTW7"/>
<proteinExistence type="predicted"/>
<dbReference type="RefSeq" id="WP_110378008.1">
    <property type="nucleotide sequence ID" value="NZ_CAKNFM010000006.1"/>
</dbReference>
<organism evidence="1 2">
    <name type="scientific">Chelatococcus asaccharovorans</name>
    <dbReference type="NCBI Taxonomy" id="28210"/>
    <lineage>
        <taxon>Bacteria</taxon>
        <taxon>Pseudomonadati</taxon>
        <taxon>Pseudomonadota</taxon>
        <taxon>Alphaproteobacteria</taxon>
        <taxon>Hyphomicrobiales</taxon>
        <taxon>Chelatococcaceae</taxon>
        <taxon>Chelatococcus</taxon>
    </lineage>
</organism>
<dbReference type="OrthoDB" id="7851523at2"/>
<gene>
    <name evidence="1" type="ORF">C7450_116110</name>
</gene>
<dbReference type="EMBL" id="QJJK01000016">
    <property type="protein sequence ID" value="PXW52536.1"/>
    <property type="molecule type" value="Genomic_DNA"/>
</dbReference>
<evidence type="ECO:0000313" key="1">
    <source>
        <dbReference type="EMBL" id="PXW52536.1"/>
    </source>
</evidence>